<organism evidence="2 3">
    <name type="scientific">Pleurodeles waltl</name>
    <name type="common">Iberian ribbed newt</name>
    <dbReference type="NCBI Taxonomy" id="8319"/>
    <lineage>
        <taxon>Eukaryota</taxon>
        <taxon>Metazoa</taxon>
        <taxon>Chordata</taxon>
        <taxon>Craniata</taxon>
        <taxon>Vertebrata</taxon>
        <taxon>Euteleostomi</taxon>
        <taxon>Amphibia</taxon>
        <taxon>Batrachia</taxon>
        <taxon>Caudata</taxon>
        <taxon>Salamandroidea</taxon>
        <taxon>Salamandridae</taxon>
        <taxon>Pleurodelinae</taxon>
        <taxon>Pleurodeles</taxon>
    </lineage>
</organism>
<evidence type="ECO:0000256" key="1">
    <source>
        <dbReference type="SAM" id="MobiDB-lite"/>
    </source>
</evidence>
<accession>A0AAV7MJG1</accession>
<reference evidence="2" key="1">
    <citation type="journal article" date="2022" name="bioRxiv">
        <title>Sequencing and chromosome-scale assembly of the giantPleurodeles waltlgenome.</title>
        <authorList>
            <person name="Brown T."/>
            <person name="Elewa A."/>
            <person name="Iarovenko S."/>
            <person name="Subramanian E."/>
            <person name="Araus A.J."/>
            <person name="Petzold A."/>
            <person name="Susuki M."/>
            <person name="Suzuki K.-i.T."/>
            <person name="Hayashi T."/>
            <person name="Toyoda A."/>
            <person name="Oliveira C."/>
            <person name="Osipova E."/>
            <person name="Leigh N.D."/>
            <person name="Simon A."/>
            <person name="Yun M.H."/>
        </authorList>
    </citation>
    <scope>NUCLEOTIDE SEQUENCE</scope>
    <source>
        <strain evidence="2">20211129_DDA</strain>
        <tissue evidence="2">Liver</tissue>
    </source>
</reference>
<feature type="compositionally biased region" description="Basic and acidic residues" evidence="1">
    <location>
        <begin position="31"/>
        <end position="45"/>
    </location>
</feature>
<feature type="region of interest" description="Disordered" evidence="1">
    <location>
        <begin position="31"/>
        <end position="82"/>
    </location>
</feature>
<keyword evidence="3" id="KW-1185">Reference proteome</keyword>
<dbReference type="AlphaFoldDB" id="A0AAV7MJG1"/>
<gene>
    <name evidence="2" type="ORF">NDU88_001347</name>
</gene>
<proteinExistence type="predicted"/>
<evidence type="ECO:0000313" key="3">
    <source>
        <dbReference type="Proteomes" id="UP001066276"/>
    </source>
</evidence>
<comment type="caution">
    <text evidence="2">The sequence shown here is derived from an EMBL/GenBank/DDBJ whole genome shotgun (WGS) entry which is preliminary data.</text>
</comment>
<sequence length="82" mass="9167">MFWKVTPQQKLRERDPVGWLVAVEEERATQLTGEERSLLHTDKGCRRATGPPEDDQEAATGARERGVMKSHRPAGEGPRSGK</sequence>
<dbReference type="Proteomes" id="UP001066276">
    <property type="component" value="Chromosome 9"/>
</dbReference>
<dbReference type="EMBL" id="JANPWB010000013">
    <property type="protein sequence ID" value="KAJ1103926.1"/>
    <property type="molecule type" value="Genomic_DNA"/>
</dbReference>
<protein>
    <submittedName>
        <fullName evidence="2">Uncharacterized protein</fullName>
    </submittedName>
</protein>
<name>A0AAV7MJG1_PLEWA</name>
<evidence type="ECO:0000313" key="2">
    <source>
        <dbReference type="EMBL" id="KAJ1103926.1"/>
    </source>
</evidence>